<accession>A0A1A8IZX9</accession>
<evidence type="ECO:0000256" key="1">
    <source>
        <dbReference type="SAM" id="MobiDB-lite"/>
    </source>
</evidence>
<feature type="region of interest" description="Disordered" evidence="1">
    <location>
        <begin position="85"/>
        <end position="107"/>
    </location>
</feature>
<name>A0A1A8IZX9_NOTKU</name>
<gene>
    <name evidence="2" type="primary">FP016176.1</name>
</gene>
<evidence type="ECO:0000313" key="2">
    <source>
        <dbReference type="EMBL" id="SBR02053.1"/>
    </source>
</evidence>
<protein>
    <submittedName>
        <fullName evidence="2">Uncharacterized protein</fullName>
    </submittedName>
</protein>
<reference evidence="2" key="2">
    <citation type="submission" date="2016-06" db="EMBL/GenBank/DDBJ databases">
        <title>The genome of a short-lived fish provides insights into sex chromosome evolution and the genetic control of aging.</title>
        <authorList>
            <person name="Reichwald K."/>
            <person name="Felder M."/>
            <person name="Petzold A."/>
            <person name="Koch P."/>
            <person name="Groth M."/>
            <person name="Platzer M."/>
        </authorList>
    </citation>
    <scope>NUCLEOTIDE SEQUENCE</scope>
    <source>
        <tissue evidence="2">Brain</tissue>
    </source>
</reference>
<reference evidence="2" key="1">
    <citation type="submission" date="2016-05" db="EMBL/GenBank/DDBJ databases">
        <authorList>
            <person name="Lavstsen T."/>
            <person name="Jespersen J.S."/>
        </authorList>
    </citation>
    <scope>NUCLEOTIDE SEQUENCE</scope>
    <source>
        <tissue evidence="2">Brain</tissue>
    </source>
</reference>
<feature type="region of interest" description="Disordered" evidence="1">
    <location>
        <begin position="1"/>
        <end position="23"/>
    </location>
</feature>
<dbReference type="AlphaFoldDB" id="A0A1A8IZX9"/>
<sequence length="107" mass="12196">DFRPLDREHPTKTEGKQKEEKHMEKVLQNCRYPTWAFVKSTKKSGKASKAATSNEKDNHHPTQPKQKLGGVVYAVQCSEDRPDVSIEETKQQLHTSMAQHRRAVQGA</sequence>
<dbReference type="EMBL" id="HAED01015608">
    <property type="protein sequence ID" value="SBR02053.1"/>
    <property type="molecule type" value="Transcribed_RNA"/>
</dbReference>
<organism evidence="2">
    <name type="scientific">Nothobranchius kuhntae</name>
    <name type="common">Beira killifish</name>
    <dbReference type="NCBI Taxonomy" id="321403"/>
    <lineage>
        <taxon>Eukaryota</taxon>
        <taxon>Metazoa</taxon>
        <taxon>Chordata</taxon>
        <taxon>Craniata</taxon>
        <taxon>Vertebrata</taxon>
        <taxon>Euteleostomi</taxon>
        <taxon>Actinopterygii</taxon>
        <taxon>Neopterygii</taxon>
        <taxon>Teleostei</taxon>
        <taxon>Neoteleostei</taxon>
        <taxon>Acanthomorphata</taxon>
        <taxon>Ovalentaria</taxon>
        <taxon>Atherinomorphae</taxon>
        <taxon>Cyprinodontiformes</taxon>
        <taxon>Nothobranchiidae</taxon>
        <taxon>Nothobranchius</taxon>
    </lineage>
</organism>
<feature type="non-terminal residue" evidence="2">
    <location>
        <position position="1"/>
    </location>
</feature>
<proteinExistence type="predicted"/>
<feature type="region of interest" description="Disordered" evidence="1">
    <location>
        <begin position="38"/>
        <end position="68"/>
    </location>
</feature>
<feature type="non-terminal residue" evidence="2">
    <location>
        <position position="107"/>
    </location>
</feature>